<evidence type="ECO:0000256" key="1">
    <source>
        <dbReference type="ARBA" id="ARBA00001917"/>
    </source>
</evidence>
<dbReference type="RefSeq" id="WP_183377296.1">
    <property type="nucleotide sequence ID" value="NZ_CBCSFZ010000012.1"/>
</dbReference>
<keyword evidence="8" id="KW-0408">Iron</keyword>
<keyword evidence="4" id="KW-0285">Flavoprotein</keyword>
<keyword evidence="6" id="KW-0479">Metal-binding</keyword>
<comment type="similarity">
    <text evidence="3">In the N-terminal section; belongs to the NADH:flavin oxidoreductase/NADH oxidase family.</text>
</comment>
<accession>A0A839QWE3</accession>
<keyword evidence="5" id="KW-0288">FMN</keyword>
<dbReference type="GO" id="GO:0008670">
    <property type="term" value="F:2,4-dienoyl-CoA reductase (NADPH) activity"/>
    <property type="evidence" value="ECO:0007669"/>
    <property type="project" value="UniProtKB-EC"/>
</dbReference>
<feature type="domain" description="NADH:flavin oxidoreductase/NADH oxidase N-terminal" evidence="10">
    <location>
        <begin position="4"/>
        <end position="329"/>
    </location>
</feature>
<keyword evidence="9" id="KW-0411">Iron-sulfur</keyword>
<dbReference type="Gene3D" id="3.40.50.720">
    <property type="entry name" value="NAD(P)-binding Rossmann-like Domain"/>
    <property type="match status" value="1"/>
</dbReference>
<evidence type="ECO:0000256" key="7">
    <source>
        <dbReference type="ARBA" id="ARBA00023002"/>
    </source>
</evidence>
<dbReference type="EMBL" id="JACHWP010000022">
    <property type="protein sequence ID" value="MBB3024015.1"/>
    <property type="molecule type" value="Genomic_DNA"/>
</dbReference>
<evidence type="ECO:0000259" key="10">
    <source>
        <dbReference type="Pfam" id="PF00724"/>
    </source>
</evidence>
<dbReference type="PRINTS" id="PR00368">
    <property type="entry name" value="FADPNR"/>
</dbReference>
<evidence type="ECO:0000256" key="4">
    <source>
        <dbReference type="ARBA" id="ARBA00022630"/>
    </source>
</evidence>
<dbReference type="Pfam" id="PF12831">
    <property type="entry name" value="FAD_oxidored"/>
    <property type="match status" value="1"/>
</dbReference>
<dbReference type="InterPro" id="IPR001155">
    <property type="entry name" value="OxRdtase_FMN_N"/>
</dbReference>
<keyword evidence="13" id="KW-1185">Reference proteome</keyword>
<reference evidence="12 13" key="1">
    <citation type="submission" date="2020-08" db="EMBL/GenBank/DDBJ databases">
        <title>Sequencing the genomes of 1000 actinobacteria strains.</title>
        <authorList>
            <person name="Klenk H.-P."/>
        </authorList>
    </citation>
    <scope>NUCLEOTIDE SEQUENCE [LARGE SCALE GENOMIC DNA]</scope>
    <source>
        <strain evidence="12 13">DSM 23040</strain>
    </source>
</reference>
<dbReference type="GO" id="GO:0046872">
    <property type="term" value="F:metal ion binding"/>
    <property type="evidence" value="ECO:0007669"/>
    <property type="project" value="UniProtKB-KW"/>
</dbReference>
<dbReference type="SUPFAM" id="SSF51395">
    <property type="entry name" value="FMN-linked oxidoreductases"/>
    <property type="match status" value="1"/>
</dbReference>
<dbReference type="AlphaFoldDB" id="A0A839QWE3"/>
<protein>
    <submittedName>
        <fullName evidence="12">2,4-dienoyl-CoA reductase (NADPH2)</fullName>
        <ecNumber evidence="12">1.3.1.34</ecNumber>
    </submittedName>
</protein>
<gene>
    <name evidence="12" type="ORF">FHX50_002322</name>
</gene>
<dbReference type="EC" id="1.3.1.34" evidence="12"/>
<organism evidence="12 13">
    <name type="scientific">Helcobacillus massiliensis</name>
    <dbReference type="NCBI Taxonomy" id="521392"/>
    <lineage>
        <taxon>Bacteria</taxon>
        <taxon>Bacillati</taxon>
        <taxon>Actinomycetota</taxon>
        <taxon>Actinomycetes</taxon>
        <taxon>Micrococcales</taxon>
        <taxon>Dermabacteraceae</taxon>
        <taxon>Helcobacillus</taxon>
    </lineage>
</organism>
<evidence type="ECO:0000256" key="5">
    <source>
        <dbReference type="ARBA" id="ARBA00022643"/>
    </source>
</evidence>
<dbReference type="InterPro" id="IPR051793">
    <property type="entry name" value="NADH:flavin_oxidoreductase"/>
</dbReference>
<dbReference type="PANTHER" id="PTHR42917:SF2">
    <property type="entry name" value="2,4-DIENOYL-COA REDUCTASE [(2E)-ENOYL-COA-PRODUCING]"/>
    <property type="match status" value="1"/>
</dbReference>
<proteinExistence type="inferred from homology"/>
<evidence type="ECO:0000313" key="12">
    <source>
        <dbReference type="EMBL" id="MBB3024015.1"/>
    </source>
</evidence>
<evidence type="ECO:0000259" key="11">
    <source>
        <dbReference type="Pfam" id="PF07992"/>
    </source>
</evidence>
<dbReference type="Pfam" id="PF00724">
    <property type="entry name" value="Oxidored_FMN"/>
    <property type="match status" value="1"/>
</dbReference>
<dbReference type="Gene3D" id="3.50.50.60">
    <property type="entry name" value="FAD/NAD(P)-binding domain"/>
    <property type="match status" value="1"/>
</dbReference>
<comment type="caution">
    <text evidence="12">The sequence shown here is derived from an EMBL/GenBank/DDBJ whole genome shotgun (WGS) entry which is preliminary data.</text>
</comment>
<evidence type="ECO:0000256" key="9">
    <source>
        <dbReference type="ARBA" id="ARBA00023014"/>
    </source>
</evidence>
<dbReference type="PRINTS" id="PR00469">
    <property type="entry name" value="PNDRDTASEII"/>
</dbReference>
<dbReference type="Proteomes" id="UP000568050">
    <property type="component" value="Unassembled WGS sequence"/>
</dbReference>
<dbReference type="SUPFAM" id="SSF51971">
    <property type="entry name" value="Nucleotide-binding domain"/>
    <property type="match status" value="1"/>
</dbReference>
<evidence type="ECO:0000256" key="8">
    <source>
        <dbReference type="ARBA" id="ARBA00023004"/>
    </source>
</evidence>
<dbReference type="GO" id="GO:0051536">
    <property type="term" value="F:iron-sulfur cluster binding"/>
    <property type="evidence" value="ECO:0007669"/>
    <property type="project" value="UniProtKB-KW"/>
</dbReference>
<evidence type="ECO:0000256" key="3">
    <source>
        <dbReference type="ARBA" id="ARBA00011048"/>
    </source>
</evidence>
<comment type="cofactor">
    <cofactor evidence="2">
        <name>[4Fe-4S] cluster</name>
        <dbReference type="ChEBI" id="CHEBI:49883"/>
    </cofactor>
</comment>
<feature type="domain" description="FAD/NAD(P)-binding" evidence="11">
    <location>
        <begin position="472"/>
        <end position="618"/>
    </location>
</feature>
<sequence>MSSDLFAPLQAGRTRLPHRIVMGSMHLGFEDDPRGAPALAAFYAERAAGGAGLIVTGGISPNAAGALTSGGARLDSADQLPQHRTVTDAVHAANPEARIVLQLLHAGRYAAHGEPVGPSAVDSPISPAPVRALTAAEVEQTIEDFGRAAALAIEAGYDGVEVMGSEGYLINQFLAPATNRRDDAWGGSAEARRRFALEVVRRVRASIGPEPLLSYRISLADLVPGAQETHDIHALARGVVEAGADLLMSGIGWHESRVPTIATCVPRGQFAPLAADLAAAIDGAVPVIASNRLHTLADAERAIAATGVEGVMLARPFLADARLVQKWRAQADAPGGPRDESAPADSPVVTPCISCNQACLDRIFTGRPAGCVVNPRAGRELQLPIMPRAAQAQRILVVGAGPAGLETACLAAEAGHEVTLVDSSAEIGGQLAWAARIPGKEDYSLLLDSWRERLARGRVDVRLGRRFTAEDIAGVGADRVALAIGVRPRDPRIPVHPDAGPDVITYADVFAGAPVGGRVAIVGGGGIGVDVAQLLAERADEVHLLQRSAHKIGSRLGATTGWIHRAALRNGGVIGHTGVTYGAVGADGFSFTDRDGAERVLDVDTVVLCAGQEAADPVGALGEAIGAEALGAEVIGGARKAEGLDLERAIRDADAWVRTTLAA</sequence>
<comment type="cofactor">
    <cofactor evidence="1">
        <name>FMN</name>
        <dbReference type="ChEBI" id="CHEBI:58210"/>
    </cofactor>
</comment>
<dbReference type="InterPro" id="IPR013785">
    <property type="entry name" value="Aldolase_TIM"/>
</dbReference>
<dbReference type="GO" id="GO:0010181">
    <property type="term" value="F:FMN binding"/>
    <property type="evidence" value="ECO:0007669"/>
    <property type="project" value="InterPro"/>
</dbReference>
<dbReference type="SUPFAM" id="SSF51905">
    <property type="entry name" value="FAD/NAD(P)-binding domain"/>
    <property type="match status" value="1"/>
</dbReference>
<name>A0A839QWE3_9MICO</name>
<dbReference type="PANTHER" id="PTHR42917">
    <property type="entry name" value="2,4-DIENOYL-COA REDUCTASE"/>
    <property type="match status" value="1"/>
</dbReference>
<evidence type="ECO:0000256" key="6">
    <source>
        <dbReference type="ARBA" id="ARBA00022723"/>
    </source>
</evidence>
<evidence type="ECO:0000256" key="2">
    <source>
        <dbReference type="ARBA" id="ARBA00001966"/>
    </source>
</evidence>
<dbReference type="Pfam" id="PF07992">
    <property type="entry name" value="Pyr_redox_2"/>
    <property type="match status" value="1"/>
</dbReference>
<dbReference type="InterPro" id="IPR036188">
    <property type="entry name" value="FAD/NAD-bd_sf"/>
</dbReference>
<dbReference type="Gene3D" id="3.20.20.70">
    <property type="entry name" value="Aldolase class I"/>
    <property type="match status" value="1"/>
</dbReference>
<evidence type="ECO:0000313" key="13">
    <source>
        <dbReference type="Proteomes" id="UP000568050"/>
    </source>
</evidence>
<dbReference type="InterPro" id="IPR023753">
    <property type="entry name" value="FAD/NAD-binding_dom"/>
</dbReference>
<keyword evidence="7 12" id="KW-0560">Oxidoreductase</keyword>